<comment type="caution">
    <text evidence="1">The sequence shown here is derived from an EMBL/GenBank/DDBJ whole genome shotgun (WGS) entry which is preliminary data.</text>
</comment>
<reference evidence="1" key="2">
    <citation type="journal article" date="2016" name="Fungal Biol.">
        <title>Ochratoxin A production by Penicillium thymicola.</title>
        <authorList>
            <person name="Nguyen H.D.T."/>
            <person name="McMullin D.R."/>
            <person name="Ponomareva E."/>
            <person name="Riley R."/>
            <person name="Pomraning K.R."/>
            <person name="Baker S.E."/>
            <person name="Seifert K.A."/>
        </authorList>
    </citation>
    <scope>NUCLEOTIDE SEQUENCE</scope>
    <source>
        <strain evidence="1">DAOM 180753</strain>
    </source>
</reference>
<name>A0AAI9X2N0_PENTH</name>
<dbReference type="EMBL" id="LACB01000725">
    <property type="protein sequence ID" value="KAJ9481620.1"/>
    <property type="molecule type" value="Genomic_DNA"/>
</dbReference>
<proteinExistence type="predicted"/>
<gene>
    <name evidence="1" type="ORF">VN97_g11852</name>
</gene>
<reference evidence="1" key="1">
    <citation type="submission" date="2015-06" db="EMBL/GenBank/DDBJ databases">
        <authorList>
            <person name="Nguyen H."/>
        </authorList>
    </citation>
    <scope>NUCLEOTIDE SEQUENCE</scope>
    <source>
        <strain evidence="1">DAOM 180753</strain>
    </source>
</reference>
<sequence>MVPSMSGIKLSFVINYHLSTDTAYSDPSLIAFVCYCWSNGRHLSHIIPPPSGINCPPWPNGALVLGHKSPSSKMSSMRIFKD</sequence>
<dbReference type="AlphaFoldDB" id="A0AAI9X2N0"/>
<evidence type="ECO:0000313" key="1">
    <source>
        <dbReference type="EMBL" id="KAJ9481620.1"/>
    </source>
</evidence>
<evidence type="ECO:0000313" key="2">
    <source>
        <dbReference type="Proteomes" id="UP001227192"/>
    </source>
</evidence>
<accession>A0AAI9X2N0</accession>
<keyword evidence="2" id="KW-1185">Reference proteome</keyword>
<organism evidence="1 2">
    <name type="scientific">Penicillium thymicola</name>
    <dbReference type="NCBI Taxonomy" id="293382"/>
    <lineage>
        <taxon>Eukaryota</taxon>
        <taxon>Fungi</taxon>
        <taxon>Dikarya</taxon>
        <taxon>Ascomycota</taxon>
        <taxon>Pezizomycotina</taxon>
        <taxon>Eurotiomycetes</taxon>
        <taxon>Eurotiomycetidae</taxon>
        <taxon>Eurotiales</taxon>
        <taxon>Aspergillaceae</taxon>
        <taxon>Penicillium</taxon>
    </lineage>
</organism>
<dbReference type="Proteomes" id="UP001227192">
    <property type="component" value="Unassembled WGS sequence"/>
</dbReference>
<protein>
    <submittedName>
        <fullName evidence="1">Uncharacterized protein</fullName>
    </submittedName>
</protein>